<feature type="coiled-coil region" evidence="1">
    <location>
        <begin position="169"/>
        <end position="231"/>
    </location>
</feature>
<feature type="transmembrane region" description="Helical" evidence="2">
    <location>
        <begin position="6"/>
        <end position="26"/>
    </location>
</feature>
<proteinExistence type="predicted"/>
<keyword evidence="4" id="KW-1185">Reference proteome</keyword>
<name>A0ABP0MSL6_9DINO</name>
<evidence type="ECO:0000256" key="2">
    <source>
        <dbReference type="SAM" id="Phobius"/>
    </source>
</evidence>
<feature type="transmembrane region" description="Helical" evidence="2">
    <location>
        <begin position="38"/>
        <end position="60"/>
    </location>
</feature>
<comment type="caution">
    <text evidence="3">The sequence shown here is derived from an EMBL/GenBank/DDBJ whole genome shotgun (WGS) entry which is preliminary data.</text>
</comment>
<dbReference type="Proteomes" id="UP001642464">
    <property type="component" value="Unassembled WGS sequence"/>
</dbReference>
<evidence type="ECO:0000256" key="1">
    <source>
        <dbReference type="SAM" id="Coils"/>
    </source>
</evidence>
<keyword evidence="2" id="KW-1133">Transmembrane helix</keyword>
<accession>A0ABP0MSL6</accession>
<reference evidence="3 4" key="1">
    <citation type="submission" date="2024-02" db="EMBL/GenBank/DDBJ databases">
        <authorList>
            <person name="Chen Y."/>
            <person name="Shah S."/>
            <person name="Dougan E. K."/>
            <person name="Thang M."/>
            <person name="Chan C."/>
        </authorList>
    </citation>
    <scope>NUCLEOTIDE SEQUENCE [LARGE SCALE GENOMIC DNA]</scope>
</reference>
<protein>
    <submittedName>
        <fullName evidence="3">Vesicle transport protein</fullName>
    </submittedName>
</protein>
<organism evidence="3 4">
    <name type="scientific">Durusdinium trenchii</name>
    <dbReference type="NCBI Taxonomy" id="1381693"/>
    <lineage>
        <taxon>Eukaryota</taxon>
        <taxon>Sar</taxon>
        <taxon>Alveolata</taxon>
        <taxon>Dinophyceae</taxon>
        <taxon>Suessiales</taxon>
        <taxon>Symbiodiniaceae</taxon>
        <taxon>Durusdinium</taxon>
    </lineage>
</organism>
<keyword evidence="1" id="KW-0175">Coiled coil</keyword>
<dbReference type="EMBL" id="CAXAMM010023925">
    <property type="protein sequence ID" value="CAK9054434.1"/>
    <property type="molecule type" value="Genomic_DNA"/>
</dbReference>
<keyword evidence="2" id="KW-0812">Transmembrane</keyword>
<evidence type="ECO:0000313" key="4">
    <source>
        <dbReference type="Proteomes" id="UP001642464"/>
    </source>
</evidence>
<keyword evidence="2" id="KW-0472">Membrane</keyword>
<feature type="coiled-coil region" evidence="1">
    <location>
        <begin position="257"/>
        <end position="318"/>
    </location>
</feature>
<evidence type="ECO:0000313" key="3">
    <source>
        <dbReference type="EMBL" id="CAK9054434.1"/>
    </source>
</evidence>
<sequence length="340" mass="38110">MAGHGYLAVGLLALLPSICLAAYVGLSRVFRQGMPRKEAALCWTAMVLSLSFPLTCGYVGRHKRWSTLVMEIEESLVDEFGHLCLKKLGVIGAFGLCNYICLALRPPFRAALSGGDGFDREGVMAAVLVFTSVLGAGPSDDLLRGEDRSSVAEEIKNGSWNKTSKLPIEQKLREELKQTAEKLRGSEQEKRRLQERNEELQLAFEEADKDAREAEALNGHLQRRVDEMEVQIAALRQYESEFDQKVTKMLDERDEALTLAAKDKEAILLKVKELQEELAMQKSPGSNLADASELAMMLKERQLEIEDLLDRNEELEEAGRDGWSWRNALGEFHLEQTSPQ</sequence>
<gene>
    <name evidence="3" type="ORF">SCF082_LOCUS29546</name>
</gene>